<dbReference type="PANTHER" id="PTHR24287">
    <property type="entry name" value="P450, PUTATIVE (EUROFUNG)-RELATED"/>
    <property type="match status" value="1"/>
</dbReference>
<organism evidence="10 11">
    <name type="scientific">Aspergillus pseudoustus</name>
    <dbReference type="NCBI Taxonomy" id="1810923"/>
    <lineage>
        <taxon>Eukaryota</taxon>
        <taxon>Fungi</taxon>
        <taxon>Dikarya</taxon>
        <taxon>Ascomycota</taxon>
        <taxon>Pezizomycotina</taxon>
        <taxon>Eurotiomycetes</taxon>
        <taxon>Eurotiomycetidae</taxon>
        <taxon>Eurotiales</taxon>
        <taxon>Aspergillaceae</taxon>
        <taxon>Aspergillus</taxon>
        <taxon>Aspergillus subgen. Nidulantes</taxon>
    </lineage>
</organism>
<dbReference type="SUPFAM" id="SSF48264">
    <property type="entry name" value="Cytochrome P450"/>
    <property type="match status" value="1"/>
</dbReference>
<dbReference type="PRINTS" id="PR01239">
    <property type="entry name" value="EP450IICYP52"/>
</dbReference>
<evidence type="ECO:0000256" key="6">
    <source>
        <dbReference type="ARBA" id="ARBA00023004"/>
    </source>
</evidence>
<keyword evidence="11" id="KW-1185">Reference proteome</keyword>
<dbReference type="InterPro" id="IPR002974">
    <property type="entry name" value="Cyt_P450_E_CYP52_ascomycetes"/>
</dbReference>
<keyword evidence="4 8" id="KW-0479">Metal-binding</keyword>
<proteinExistence type="inferred from homology"/>
<comment type="cofactor">
    <cofactor evidence="1">
        <name>heme</name>
        <dbReference type="ChEBI" id="CHEBI:30413"/>
    </cofactor>
</comment>
<dbReference type="CDD" id="cd11063">
    <property type="entry name" value="CYP52"/>
    <property type="match status" value="1"/>
</dbReference>
<evidence type="ECO:0000313" key="11">
    <source>
        <dbReference type="Proteomes" id="UP001610446"/>
    </source>
</evidence>
<evidence type="ECO:0000256" key="2">
    <source>
        <dbReference type="ARBA" id="ARBA00010617"/>
    </source>
</evidence>
<dbReference type="InterPro" id="IPR036396">
    <property type="entry name" value="Cyt_P450_sf"/>
</dbReference>
<dbReference type="PANTHER" id="PTHR24287:SF18">
    <property type="entry name" value="CYTOCHROME P450 MONOOXYGENASE APDE-RELATED"/>
    <property type="match status" value="1"/>
</dbReference>
<accession>A0ABR4JAM5</accession>
<dbReference type="PROSITE" id="PS00086">
    <property type="entry name" value="CYTOCHROME_P450"/>
    <property type="match status" value="1"/>
</dbReference>
<evidence type="ECO:0000256" key="7">
    <source>
        <dbReference type="ARBA" id="ARBA00023033"/>
    </source>
</evidence>
<feature type="transmembrane region" description="Helical" evidence="9">
    <location>
        <begin position="6"/>
        <end position="22"/>
    </location>
</feature>
<dbReference type="PRINTS" id="PR00385">
    <property type="entry name" value="P450"/>
</dbReference>
<name>A0ABR4JAM5_9EURO</name>
<protein>
    <submittedName>
        <fullName evidence="10">Cytochrome P450</fullName>
    </submittedName>
</protein>
<keyword evidence="9" id="KW-1133">Transmembrane helix</keyword>
<dbReference type="InterPro" id="IPR001128">
    <property type="entry name" value="Cyt_P450"/>
</dbReference>
<keyword evidence="5 8" id="KW-0560">Oxidoreductase</keyword>
<dbReference type="PRINTS" id="PR00464">
    <property type="entry name" value="EP450II"/>
</dbReference>
<dbReference type="EMBL" id="JBFXLU010000166">
    <property type="protein sequence ID" value="KAL2837111.1"/>
    <property type="molecule type" value="Genomic_DNA"/>
</dbReference>
<sequence length="520" mass="58467">MPSPALIVLFGVVVAGIVLQYVQQRIRRRRHAQSLGCRPPAQGNRSFFGIQPFIEMAKAFREKQVVEHLAKQYGKYGNTHEQLVLGRAVISTIEPENIKAVLATKFNDFGLGSRHREFFPLLGDGIFTLDSGGWSHSRGLLRPQFTRDQVADLNLMEGHVSQLIELIPKDGSSFDIQPLFFELTLDSSTHFLFGEGVGALHRMGGVLGKTSVGNAEGFAEAFNAAQEYLALRTRAGNFYWAFNSKSFQEHNKRVHEVVDYYVRLALQRRTHADNKHVSTRYIFADALAEDTQDPKELRDQMLNILLAGRDTTASLLSSTIFFLARDPGRWDKLRLAILEEFGDTWNPKGEITQGRLKDVPYLRHVLSEVLRLMPPVSINFRVANKDTSLPVGGGADGKSPIFVTKGQPVVYSVWAMHRRTDLYGADASVFRPERWEEDGRHGWEYLPFNGGPRICLGQQYALTEASYVIVRLMQRFDTLKCADPELKKPVIQSSLTISHDRGVKVNLVSSRSSDVGSTKY</sequence>
<reference evidence="10 11" key="1">
    <citation type="submission" date="2024-07" db="EMBL/GenBank/DDBJ databases">
        <title>Section-level genome sequencing and comparative genomics of Aspergillus sections Usti and Cavernicolus.</title>
        <authorList>
            <consortium name="Lawrence Berkeley National Laboratory"/>
            <person name="Nybo J.L."/>
            <person name="Vesth T.C."/>
            <person name="Theobald S."/>
            <person name="Frisvad J.C."/>
            <person name="Larsen T.O."/>
            <person name="Kjaerboelling I."/>
            <person name="Rothschild-Mancinelli K."/>
            <person name="Lyhne E.K."/>
            <person name="Kogle M.E."/>
            <person name="Barry K."/>
            <person name="Clum A."/>
            <person name="Na H."/>
            <person name="Ledsgaard L."/>
            <person name="Lin J."/>
            <person name="Lipzen A."/>
            <person name="Kuo A."/>
            <person name="Riley R."/>
            <person name="Mondo S."/>
            <person name="Labutti K."/>
            <person name="Haridas S."/>
            <person name="Pangalinan J."/>
            <person name="Salamov A.A."/>
            <person name="Simmons B.A."/>
            <person name="Magnuson J.K."/>
            <person name="Chen J."/>
            <person name="Drula E."/>
            <person name="Henrissat B."/>
            <person name="Wiebenga A."/>
            <person name="Lubbers R.J."/>
            <person name="Gomes A.C."/>
            <person name="Makela M.R."/>
            <person name="Stajich J."/>
            <person name="Grigoriev I.V."/>
            <person name="Mortensen U.H."/>
            <person name="De Vries R.P."/>
            <person name="Baker S.E."/>
            <person name="Andersen M.R."/>
        </authorList>
    </citation>
    <scope>NUCLEOTIDE SEQUENCE [LARGE SCALE GENOMIC DNA]</scope>
    <source>
        <strain evidence="10 11">CBS 123904</strain>
    </source>
</reference>
<dbReference type="InterPro" id="IPR017972">
    <property type="entry name" value="Cyt_P450_CS"/>
</dbReference>
<keyword evidence="9" id="KW-0472">Membrane</keyword>
<evidence type="ECO:0000256" key="5">
    <source>
        <dbReference type="ARBA" id="ARBA00023002"/>
    </source>
</evidence>
<comment type="caution">
    <text evidence="10">The sequence shown here is derived from an EMBL/GenBank/DDBJ whole genome shotgun (WGS) entry which is preliminary data.</text>
</comment>
<evidence type="ECO:0000256" key="3">
    <source>
        <dbReference type="ARBA" id="ARBA00022617"/>
    </source>
</evidence>
<dbReference type="Gene3D" id="1.10.630.10">
    <property type="entry name" value="Cytochrome P450"/>
    <property type="match status" value="1"/>
</dbReference>
<keyword evidence="7 8" id="KW-0503">Monooxygenase</keyword>
<evidence type="ECO:0000256" key="1">
    <source>
        <dbReference type="ARBA" id="ARBA00001971"/>
    </source>
</evidence>
<evidence type="ECO:0000256" key="9">
    <source>
        <dbReference type="SAM" id="Phobius"/>
    </source>
</evidence>
<evidence type="ECO:0000256" key="4">
    <source>
        <dbReference type="ARBA" id="ARBA00022723"/>
    </source>
</evidence>
<keyword evidence="6 8" id="KW-0408">Iron</keyword>
<gene>
    <name evidence="10" type="ORF">BJY01DRAFT_251627</name>
</gene>
<dbReference type="InterPro" id="IPR047146">
    <property type="entry name" value="Cyt_P450_E_CYP52_fungi"/>
</dbReference>
<keyword evidence="9" id="KW-0812">Transmembrane</keyword>
<dbReference type="Proteomes" id="UP001610446">
    <property type="component" value="Unassembled WGS sequence"/>
</dbReference>
<dbReference type="Pfam" id="PF00067">
    <property type="entry name" value="p450"/>
    <property type="match status" value="1"/>
</dbReference>
<dbReference type="InterPro" id="IPR002402">
    <property type="entry name" value="Cyt_P450_E_grp-II"/>
</dbReference>
<evidence type="ECO:0000313" key="10">
    <source>
        <dbReference type="EMBL" id="KAL2837111.1"/>
    </source>
</evidence>
<comment type="similarity">
    <text evidence="2 8">Belongs to the cytochrome P450 family.</text>
</comment>
<keyword evidence="3 8" id="KW-0349">Heme</keyword>
<evidence type="ECO:0000256" key="8">
    <source>
        <dbReference type="RuleBase" id="RU000461"/>
    </source>
</evidence>